<keyword evidence="12 24" id="KW-0344">Guanine-nucleotide releasing factor</keyword>
<keyword evidence="7" id="KW-0343">GTPase activation</keyword>
<dbReference type="FunFam" id="1.10.840.10:FF:000001">
    <property type="entry name" value="Rap guanine nucleotide exchange factor (GEF) 6"/>
    <property type="match status" value="1"/>
</dbReference>
<dbReference type="InterPro" id="IPR014710">
    <property type="entry name" value="RmlC-like_jellyroll"/>
</dbReference>
<feature type="region of interest" description="Disordered" evidence="25">
    <location>
        <begin position="1222"/>
        <end position="1292"/>
    </location>
</feature>
<dbReference type="Pfam" id="PF00617">
    <property type="entry name" value="RasGEF"/>
    <property type="match status" value="1"/>
</dbReference>
<dbReference type="PANTHER" id="PTHR45161:SF2">
    <property type="entry name" value="RAP GUANINE NUCLEOTIDE EXCHANGE FACTOR 2"/>
    <property type="match status" value="1"/>
</dbReference>
<evidence type="ECO:0000256" key="22">
    <source>
        <dbReference type="ARBA" id="ARBA00031980"/>
    </source>
</evidence>
<dbReference type="Gene3D" id="2.30.42.10">
    <property type="match status" value="1"/>
</dbReference>
<feature type="compositionally biased region" description="Acidic residues" evidence="25">
    <location>
        <begin position="1658"/>
        <end position="1669"/>
    </location>
</feature>
<dbReference type="SUPFAM" id="SSF50156">
    <property type="entry name" value="PDZ domain-like"/>
    <property type="match status" value="1"/>
</dbReference>
<dbReference type="GO" id="GO:0005886">
    <property type="term" value="C:plasma membrane"/>
    <property type="evidence" value="ECO:0007669"/>
    <property type="project" value="UniProtKB-SubCell"/>
</dbReference>
<dbReference type="FunFam" id="1.20.870.10:FF:000001">
    <property type="entry name" value="rap guanine nucleotide exchange factor 2 isoform X2"/>
    <property type="match status" value="1"/>
</dbReference>
<dbReference type="Ensembl" id="ENSAMET00000030619.1">
    <property type="protein sequence ID" value="ENSAMEP00000042960.1"/>
    <property type="gene ID" value="ENSAMEG00000002410.2"/>
</dbReference>
<dbReference type="GO" id="GO:0005096">
    <property type="term" value="F:GTPase activator activity"/>
    <property type="evidence" value="ECO:0007669"/>
    <property type="project" value="UniProtKB-KW"/>
</dbReference>
<evidence type="ECO:0000313" key="31">
    <source>
        <dbReference type="Ensembl" id="ENSAMEP00000042960.1"/>
    </source>
</evidence>
<feature type="compositionally biased region" description="Acidic residues" evidence="25">
    <location>
        <begin position="266"/>
        <end position="277"/>
    </location>
</feature>
<feature type="compositionally biased region" description="Polar residues" evidence="25">
    <location>
        <begin position="1417"/>
        <end position="1427"/>
    </location>
</feature>
<evidence type="ECO:0000256" key="5">
    <source>
        <dbReference type="ARBA" id="ARBA00010829"/>
    </source>
</evidence>
<feature type="domain" description="PDZ" evidence="28">
    <location>
        <begin position="515"/>
        <end position="585"/>
    </location>
</feature>
<feature type="region of interest" description="Disordered" evidence="25">
    <location>
        <begin position="1132"/>
        <end position="1178"/>
    </location>
</feature>
<feature type="domain" description="N-terminal Ras-GEF" evidence="30">
    <location>
        <begin position="397"/>
        <end position="510"/>
    </location>
</feature>
<organism evidence="31 32">
    <name type="scientific">Ailuropoda melanoleuca</name>
    <name type="common">Giant panda</name>
    <dbReference type="NCBI Taxonomy" id="9646"/>
    <lineage>
        <taxon>Eukaryota</taxon>
        <taxon>Metazoa</taxon>
        <taxon>Chordata</taxon>
        <taxon>Craniata</taxon>
        <taxon>Vertebrata</taxon>
        <taxon>Euteleostomi</taxon>
        <taxon>Mammalia</taxon>
        <taxon>Eutheria</taxon>
        <taxon>Laurasiatheria</taxon>
        <taxon>Carnivora</taxon>
        <taxon>Caniformia</taxon>
        <taxon>Ursidae</taxon>
        <taxon>Ailuropoda</taxon>
    </lineage>
</organism>
<evidence type="ECO:0000256" key="24">
    <source>
        <dbReference type="PROSITE-ProRule" id="PRU00168"/>
    </source>
</evidence>
<dbReference type="SUPFAM" id="SSF51206">
    <property type="entry name" value="cAMP-binding domain-like"/>
    <property type="match status" value="1"/>
</dbReference>
<dbReference type="Gene3D" id="1.20.870.10">
    <property type="entry name" value="Son of sevenless (SoS) protein Chain: S domain 1"/>
    <property type="match status" value="1"/>
</dbReference>
<accession>A0A7N5KNL2</accession>
<dbReference type="Gene3D" id="3.10.20.90">
    <property type="entry name" value="Phosphatidylinositol 3-kinase Catalytic Subunit, Chain A, domain 1"/>
    <property type="match status" value="1"/>
</dbReference>
<dbReference type="InterPro" id="IPR000651">
    <property type="entry name" value="Ras-like_Gua-exchang_fac_N"/>
</dbReference>
<evidence type="ECO:0000256" key="6">
    <source>
        <dbReference type="ARBA" id="ARBA00016709"/>
    </source>
</evidence>
<keyword evidence="16" id="KW-0524">Neurogenesis</keyword>
<dbReference type="CDD" id="cd00155">
    <property type="entry name" value="RasGEF"/>
    <property type="match status" value="1"/>
</dbReference>
<keyword evidence="10" id="KW-0963">Cytoplasm</keyword>
<feature type="compositionally biased region" description="Low complexity" evidence="25">
    <location>
        <begin position="222"/>
        <end position="245"/>
    </location>
</feature>
<feature type="region of interest" description="Disordered" evidence="25">
    <location>
        <begin position="222"/>
        <end position="282"/>
    </location>
</feature>
<dbReference type="CDD" id="cd06224">
    <property type="entry name" value="REM"/>
    <property type="match status" value="1"/>
</dbReference>
<evidence type="ECO:0000256" key="23">
    <source>
        <dbReference type="ARBA" id="ARBA00032021"/>
    </source>
</evidence>
<dbReference type="FunFam" id="2.30.42.10:FF:000024">
    <property type="entry name" value="rap guanine nucleotide exchange factor 2 isoform X1"/>
    <property type="match status" value="1"/>
</dbReference>
<dbReference type="PROSITE" id="PS50212">
    <property type="entry name" value="RASGEF_NTER"/>
    <property type="match status" value="1"/>
</dbReference>
<reference evidence="31 32" key="1">
    <citation type="journal article" date="2010" name="Nature">
        <title>The sequence and de novo assembly of the giant panda genome.</title>
        <authorList>
            <person name="Li R."/>
            <person name="Fan W."/>
            <person name="Tian G."/>
            <person name="Zhu H."/>
            <person name="He L."/>
            <person name="Cai J."/>
            <person name="Huang Q."/>
            <person name="Cai Q."/>
            <person name="Li B."/>
            <person name="Bai Y."/>
            <person name="Zhang Z."/>
            <person name="Zhang Y."/>
            <person name="Wang W."/>
            <person name="Li J."/>
            <person name="Wei F."/>
            <person name="Li H."/>
            <person name="Jian M."/>
            <person name="Li J."/>
            <person name="Zhang Z."/>
            <person name="Nielsen R."/>
            <person name="Li D."/>
            <person name="Gu W."/>
            <person name="Yang Z."/>
            <person name="Xuan Z."/>
            <person name="Ryder O.A."/>
            <person name="Leung F.C."/>
            <person name="Zhou Y."/>
            <person name="Cao J."/>
            <person name="Sun X."/>
            <person name="Fu Y."/>
            <person name="Fang X."/>
            <person name="Guo X."/>
            <person name="Wang B."/>
            <person name="Hou R."/>
            <person name="Shen F."/>
            <person name="Mu B."/>
            <person name="Ni P."/>
            <person name="Lin R."/>
            <person name="Qian W."/>
            <person name="Wang G."/>
            <person name="Yu C."/>
            <person name="Nie W."/>
            <person name="Wang J."/>
            <person name="Wu Z."/>
            <person name="Liang H."/>
            <person name="Min J."/>
            <person name="Wu Q."/>
            <person name="Cheng S."/>
            <person name="Ruan J."/>
            <person name="Wang M."/>
            <person name="Shi Z."/>
            <person name="Wen M."/>
            <person name="Liu B."/>
            <person name="Ren X."/>
            <person name="Zheng H."/>
            <person name="Dong D."/>
            <person name="Cook K."/>
            <person name="Shan G."/>
            <person name="Zhang H."/>
            <person name="Kosiol C."/>
            <person name="Xie X."/>
            <person name="Lu Z."/>
            <person name="Zheng H."/>
            <person name="Li Y."/>
            <person name="Steiner C.C."/>
            <person name="Lam T.T."/>
            <person name="Lin S."/>
            <person name="Zhang Q."/>
            <person name="Li G."/>
            <person name="Tian J."/>
            <person name="Gong T."/>
            <person name="Liu H."/>
            <person name="Zhang D."/>
            <person name="Fang L."/>
            <person name="Ye C."/>
            <person name="Zhang J."/>
            <person name="Hu W."/>
            <person name="Xu A."/>
            <person name="Ren Y."/>
            <person name="Zhang G."/>
            <person name="Bruford M.W."/>
            <person name="Li Q."/>
            <person name="Ma L."/>
            <person name="Guo Y."/>
            <person name="An N."/>
            <person name="Hu Y."/>
            <person name="Zheng Y."/>
            <person name="Shi Y."/>
            <person name="Li Z."/>
            <person name="Liu Q."/>
            <person name="Chen Y."/>
            <person name="Zhao J."/>
            <person name="Qu N."/>
            <person name="Zhao S."/>
            <person name="Tian F."/>
            <person name="Wang X."/>
            <person name="Wang H."/>
            <person name="Xu L."/>
            <person name="Liu X."/>
            <person name="Vinar T."/>
            <person name="Wang Y."/>
            <person name="Lam T.W."/>
            <person name="Yiu S.M."/>
            <person name="Liu S."/>
            <person name="Zhang H."/>
            <person name="Li D."/>
            <person name="Huang Y."/>
            <person name="Wang X."/>
            <person name="Yang G."/>
            <person name="Jiang Z."/>
            <person name="Wang J."/>
            <person name="Qin N."/>
            <person name="Li L."/>
            <person name="Li J."/>
            <person name="Bolund L."/>
            <person name="Kristiansen K."/>
            <person name="Wong G.K."/>
            <person name="Olson M."/>
            <person name="Zhang X."/>
            <person name="Li S."/>
            <person name="Yang H."/>
            <person name="Wang J."/>
            <person name="Wang J."/>
        </authorList>
    </citation>
    <scope>NUCLEOTIDE SEQUENCE [LARGE SCALE GENOMIC DNA]</scope>
</reference>
<dbReference type="CDD" id="cd06755">
    <property type="entry name" value="PDZ_RapGEF2_RapGEF6-like"/>
    <property type="match status" value="1"/>
</dbReference>
<evidence type="ECO:0000256" key="12">
    <source>
        <dbReference type="ARBA" id="ARBA00022658"/>
    </source>
</evidence>
<evidence type="ECO:0000256" key="3">
    <source>
        <dbReference type="ARBA" id="ARBA00004556"/>
    </source>
</evidence>
<dbReference type="CDD" id="cd00038">
    <property type="entry name" value="CAP_ED"/>
    <property type="match status" value="1"/>
</dbReference>
<keyword evidence="11" id="KW-0597">Phosphoprotein</keyword>
<evidence type="ECO:0000256" key="14">
    <source>
        <dbReference type="ARBA" id="ARBA00022782"/>
    </source>
</evidence>
<evidence type="ECO:0000256" key="13">
    <source>
        <dbReference type="ARBA" id="ARBA00022753"/>
    </source>
</evidence>
<reference evidence="31" key="3">
    <citation type="submission" date="2025-09" db="UniProtKB">
        <authorList>
            <consortium name="Ensembl"/>
        </authorList>
    </citation>
    <scope>IDENTIFICATION</scope>
</reference>
<evidence type="ECO:0000256" key="25">
    <source>
        <dbReference type="SAM" id="MobiDB-lite"/>
    </source>
</evidence>
<evidence type="ECO:0000256" key="1">
    <source>
        <dbReference type="ARBA" id="ARBA00004236"/>
    </source>
</evidence>
<name>A0A7N5KNL2_AILME</name>
<evidence type="ECO:0000256" key="18">
    <source>
        <dbReference type="ARBA" id="ARBA00023136"/>
    </source>
</evidence>
<feature type="compositionally biased region" description="Low complexity" evidence="25">
    <location>
        <begin position="1525"/>
        <end position="1536"/>
    </location>
</feature>
<feature type="region of interest" description="Disordered" evidence="25">
    <location>
        <begin position="1581"/>
        <end position="1669"/>
    </location>
</feature>
<evidence type="ECO:0000256" key="4">
    <source>
        <dbReference type="ARBA" id="ARBA00004603"/>
    </source>
</evidence>
<comment type="subcellular location">
    <subcellularLocation>
        <location evidence="2">Cell junction</location>
    </subcellularLocation>
    <subcellularLocation>
        <location evidence="1">Cell membrane</location>
    </subcellularLocation>
    <subcellularLocation>
        <location evidence="3">Cytoplasm</location>
        <location evidence="3">Perinuclear region</location>
    </subcellularLocation>
    <subcellularLocation>
        <location evidence="4">Late endosome</location>
    </subcellularLocation>
</comment>
<feature type="compositionally biased region" description="Low complexity" evidence="25">
    <location>
        <begin position="1275"/>
        <end position="1290"/>
    </location>
</feature>
<feature type="region of interest" description="Disordered" evidence="25">
    <location>
        <begin position="1394"/>
        <end position="1427"/>
    </location>
</feature>
<evidence type="ECO:0000256" key="2">
    <source>
        <dbReference type="ARBA" id="ARBA00004282"/>
    </source>
</evidence>
<dbReference type="Pfam" id="PF00595">
    <property type="entry name" value="PDZ"/>
    <property type="match status" value="1"/>
</dbReference>
<evidence type="ECO:0000256" key="15">
    <source>
        <dbReference type="ARBA" id="ARBA00022843"/>
    </source>
</evidence>
<dbReference type="SUPFAM" id="SSF48366">
    <property type="entry name" value="Ras GEF"/>
    <property type="match status" value="1"/>
</dbReference>
<sequence length="1669" mass="187436">MASYVDNSFRQAVMKNPAERTPQDLEIVYSYLHGMEALSNLREHQLRLMCETVRYERHEANEVLYYPDDIGTCWYILLSGSVFIKESMFLPRSSFGKRSAGSFRRGCECIVLEPSEMIVVDYMDENEEYFQRQASHRQSRRRFRKINQKGERQTIIDTVDPYPVGKPPLPRGYHTECTKSQVMENLDWKDARGNEKEERGISKLPADFTKLHLTDSLHPQVTHVSSSHSGCSITSDSGSSSLSDIYQATESEAGDMDLSGLPETAVDSEDDDDEEDIERASDPLMSRDIVRDCLEKDPIDRTDDDIEQLLEFMHQLPAFANMTMSVRRELCAVMVFAVVERAGTIVLNDGEEFVCIAQQDYCRILNQVEKNMQKVEEEGEIVMVKEHRELDRTGTRKGHIVIKGTSERLTMHLVEEHSVVDPTFIEDFLLTYRTFLSSPMEVGKKLLEWFNDPSLRDKVTRVVLLWVNNHFNDFEGDPAMTRFLEEFENNLEREKMGGHLRLLNIACAAKAKRRLMTLTKPSREAPLPFILLGGSEKGFGIFVDSVDSGSKATEAGLKRGDQILEVNGQNFENIQLSKAMEILRNNTHLSITVKTNLFVFKELLTRLSEEKRNGAPHLPKIGDIKKASRYSIPDLAVDVEQVIGLEKVNKKSKANTVGGRNKLKKILDKTRISILPQKPYNDIGIGQSQDDSIVGLRQTKHIPTALPVSGTLSSSNPDLLQSHHRILDFSTTPDLPDQVLRVFKADQQSRYIMISKDTTAKEVVIQAIREFAVTATPDQYSLCEVSVTPEGVIKQRRLPDQLSKLADRIQLSGRYYLKNNMETETLCSDEDAQELLRESQISLLQLSTVEVATQLSMRNFELFRNIEPTEYIDDLFKLKSKTSCANLKKFEEVINQETFWVASEILRETNQLKRMKIIKHFIKIALHCRECKNFNSMFAIISGLNLAPVARLRTTWEKLPNKYEKLFQDLQDLFDPSRNMAKYRNVLNSQNLQPPIIPLFPVIKKDLTFLHEGNDSKVDGLVNFEKLRMIAKEIRHVGRMASVNMDPALMFRTRKKKWRSLGSLSQGSANATVLDVAQTGGHKKRVRRSSFLNAKKLYEDAQMARKVKQYLSNLELEMDEESLQTLSLQCEPATNTLPKNPGDKKPVKSETSPVAPRAGLQQKVQAQPQPQQPQPQHKINQGLQVPAVSLYPSRKKVPVKDLPPFGMNSPQALKKILSLSEEGSLERHKKQAEDTISNASSQLSSPPTSPQSSPRKGGSGNQLRSFGCGQLDLTSSSSSLGSENSNKNNNAPRTYGIGYTLAPSGTVDNFSDSGHSEISSRSSIVSNSSFDSVPASLHDERRQRHSVSIVETNLGVGRMERRTMIEPDQYSLGSYAPMSDSRCLYATATVISSPSTEELSQDQGDRASLDAADSGRGSWTSCSSGSHDNIQTIQHQRSWETLPFGHTHFDYSGDSAGLWASSSHMDQIMFSDHSTKYNRQNQSRESLEQAQSRASWASSTGYWGEDSEGDTGTIKRRGGKDVSIEAESSSMTSVTTEETKPVPMPAHIAVTSSTAKGLIVRKEGRYREPPPTPPGYIGIPITDFPEGHSHPARKPPDYNVALQRSRMVARPTDTAGPSPVQQAHGHPPSSRPVNKPQWHKPNECDPRLAPYQSPGFSTEEDEDEQVSAV</sequence>
<dbReference type="SMART" id="SM00229">
    <property type="entry name" value="RasGEFN"/>
    <property type="match status" value="1"/>
</dbReference>
<feature type="domain" description="Ras-associating" evidence="29">
    <location>
        <begin position="736"/>
        <end position="822"/>
    </location>
</feature>
<dbReference type="InterPro" id="IPR023578">
    <property type="entry name" value="Ras_GEF_dom_sf"/>
</dbReference>
<dbReference type="Gene3D" id="2.60.120.10">
    <property type="entry name" value="Jelly Rolls"/>
    <property type="match status" value="2"/>
</dbReference>
<dbReference type="GO" id="GO:0070161">
    <property type="term" value="C:anchoring junction"/>
    <property type="evidence" value="ECO:0007669"/>
    <property type="project" value="UniProtKB-SubCell"/>
</dbReference>
<dbReference type="SUPFAM" id="SSF54236">
    <property type="entry name" value="Ubiquitin-like"/>
    <property type="match status" value="1"/>
</dbReference>
<feature type="compositionally biased region" description="Low complexity" evidence="25">
    <location>
        <begin position="1240"/>
        <end position="1254"/>
    </location>
</feature>
<evidence type="ECO:0000256" key="21">
    <source>
        <dbReference type="ARBA" id="ARBA00031545"/>
    </source>
</evidence>
<dbReference type="PROSITE" id="PS50009">
    <property type="entry name" value="RASGEF_CAT"/>
    <property type="match status" value="1"/>
</dbReference>
<evidence type="ECO:0000259" key="28">
    <source>
        <dbReference type="PROSITE" id="PS50106"/>
    </source>
</evidence>
<dbReference type="Pfam" id="PF00618">
    <property type="entry name" value="RasGEF_N"/>
    <property type="match status" value="1"/>
</dbReference>
<dbReference type="InterPro" id="IPR036034">
    <property type="entry name" value="PDZ_sf"/>
</dbReference>
<feature type="domain" description="Ras-GEF" evidence="26">
    <location>
        <begin position="847"/>
        <end position="1074"/>
    </location>
</feature>
<evidence type="ECO:0000259" key="26">
    <source>
        <dbReference type="PROSITE" id="PS50009"/>
    </source>
</evidence>
<protein>
    <recommendedName>
        <fullName evidence="6">Rap guanine nucleotide exchange factor 2</fullName>
    </recommendedName>
    <alternativeName>
        <fullName evidence="21">Cyclic nucleotide ras GEF</fullName>
    </alternativeName>
    <alternativeName>
        <fullName evidence="23">Neural RAP guanine nucleotide exchange protein</fullName>
    </alternativeName>
    <alternativeName>
        <fullName evidence="20">PDZ domain-containing guanine nucleotide exchange factor 1</fullName>
    </alternativeName>
    <alternativeName>
        <fullName evidence="19">RA-GEF-1</fullName>
    </alternativeName>
    <alternativeName>
        <fullName evidence="22">Ras/Rap1-associating GEF-1</fullName>
    </alternativeName>
</protein>
<dbReference type="PROSITE" id="PS50106">
    <property type="entry name" value="PDZ"/>
    <property type="match status" value="1"/>
</dbReference>
<dbReference type="SMART" id="SM00314">
    <property type="entry name" value="RA"/>
    <property type="match status" value="1"/>
</dbReference>
<dbReference type="CDD" id="cd01785">
    <property type="entry name" value="RA_PDZ-GEF1"/>
    <property type="match status" value="1"/>
</dbReference>
<proteinExistence type="inferred from homology"/>
<dbReference type="SMART" id="SM00147">
    <property type="entry name" value="RasGEF"/>
    <property type="match status" value="1"/>
</dbReference>
<evidence type="ECO:0000256" key="8">
    <source>
        <dbReference type="ARBA" id="ARBA00022473"/>
    </source>
</evidence>
<dbReference type="GO" id="GO:0005085">
    <property type="term" value="F:guanyl-nucleotide exchange factor activity"/>
    <property type="evidence" value="ECO:0007669"/>
    <property type="project" value="UniProtKB-KW"/>
</dbReference>
<dbReference type="Pfam" id="PF00788">
    <property type="entry name" value="RA"/>
    <property type="match status" value="1"/>
</dbReference>
<dbReference type="GO" id="GO:0007264">
    <property type="term" value="P:small GTPase-mediated signal transduction"/>
    <property type="evidence" value="ECO:0007669"/>
    <property type="project" value="InterPro"/>
</dbReference>
<reference evidence="31" key="2">
    <citation type="submission" date="2025-08" db="UniProtKB">
        <authorList>
            <consortium name="Ensembl"/>
        </authorList>
    </citation>
    <scope>IDENTIFICATION</scope>
</reference>
<feature type="region of interest" description="Disordered" evidence="25">
    <location>
        <begin position="1311"/>
        <end position="1344"/>
    </location>
</feature>
<evidence type="ECO:0000256" key="7">
    <source>
        <dbReference type="ARBA" id="ARBA00022468"/>
    </source>
</evidence>
<evidence type="ECO:0000256" key="9">
    <source>
        <dbReference type="ARBA" id="ARBA00022475"/>
    </source>
</evidence>
<dbReference type="GeneTree" id="ENSGT00940000156418"/>
<dbReference type="InterPro" id="IPR000159">
    <property type="entry name" value="RA_dom"/>
</dbReference>
<dbReference type="InterPro" id="IPR001895">
    <property type="entry name" value="RASGEF_cat_dom"/>
</dbReference>
<dbReference type="Gene3D" id="1.10.840.10">
    <property type="entry name" value="Ras guanine-nucleotide exchange factors catalytic domain"/>
    <property type="match status" value="1"/>
</dbReference>
<evidence type="ECO:0000259" key="29">
    <source>
        <dbReference type="PROSITE" id="PS50200"/>
    </source>
</evidence>
<dbReference type="GO" id="GO:0005770">
    <property type="term" value="C:late endosome"/>
    <property type="evidence" value="ECO:0007669"/>
    <property type="project" value="UniProtKB-SubCell"/>
</dbReference>
<evidence type="ECO:0000256" key="17">
    <source>
        <dbReference type="ARBA" id="ARBA00022949"/>
    </source>
</evidence>
<feature type="compositionally biased region" description="Low complexity" evidence="25">
    <location>
        <begin position="1311"/>
        <end position="1332"/>
    </location>
</feature>
<dbReference type="GO" id="GO:0048471">
    <property type="term" value="C:perinuclear region of cytoplasm"/>
    <property type="evidence" value="ECO:0007669"/>
    <property type="project" value="UniProtKB-SubCell"/>
</dbReference>
<dbReference type="GO" id="GO:0030154">
    <property type="term" value="P:cell differentiation"/>
    <property type="evidence" value="ECO:0007669"/>
    <property type="project" value="UniProtKB-KW"/>
</dbReference>
<evidence type="ECO:0000256" key="16">
    <source>
        <dbReference type="ARBA" id="ARBA00022902"/>
    </source>
</evidence>
<gene>
    <name evidence="31" type="primary">RAPGEF2</name>
</gene>
<feature type="region of interest" description="Disordered" evidence="25">
    <location>
        <begin position="1475"/>
        <end position="1541"/>
    </location>
</feature>
<dbReference type="InterPro" id="IPR018490">
    <property type="entry name" value="cNMP-bd_dom_sf"/>
</dbReference>
<evidence type="ECO:0000256" key="19">
    <source>
        <dbReference type="ARBA" id="ARBA00029925"/>
    </source>
</evidence>
<keyword evidence="8" id="KW-0217">Developmental protein</keyword>
<dbReference type="PROSITE" id="PS50042">
    <property type="entry name" value="CNMP_BINDING_3"/>
    <property type="match status" value="1"/>
</dbReference>
<keyword evidence="13" id="KW-0967">Endosome</keyword>
<evidence type="ECO:0000256" key="10">
    <source>
        <dbReference type="ARBA" id="ARBA00022490"/>
    </source>
</evidence>
<feature type="domain" description="Cyclic nucleotide-binding" evidence="27">
    <location>
        <begin position="37"/>
        <end position="84"/>
    </location>
</feature>
<keyword evidence="32" id="KW-1185">Reference proteome</keyword>
<keyword evidence="15" id="KW-0832">Ubl conjugation</keyword>
<evidence type="ECO:0000313" key="32">
    <source>
        <dbReference type="Proteomes" id="UP000008912"/>
    </source>
</evidence>
<dbReference type="GO" id="GO:0007399">
    <property type="term" value="P:nervous system development"/>
    <property type="evidence" value="ECO:0007669"/>
    <property type="project" value="UniProtKB-KW"/>
</dbReference>
<evidence type="ECO:0000256" key="11">
    <source>
        <dbReference type="ARBA" id="ARBA00022553"/>
    </source>
</evidence>
<dbReference type="InterPro" id="IPR000595">
    <property type="entry name" value="cNMP-bd_dom"/>
</dbReference>
<dbReference type="PROSITE" id="PS50200">
    <property type="entry name" value="RA"/>
    <property type="match status" value="1"/>
</dbReference>
<feature type="compositionally biased region" description="Polar residues" evidence="25">
    <location>
        <begin position="1477"/>
        <end position="1501"/>
    </location>
</feature>
<evidence type="ECO:0000259" key="27">
    <source>
        <dbReference type="PROSITE" id="PS50042"/>
    </source>
</evidence>
<keyword evidence="14" id="KW-0221">Differentiation</keyword>
<dbReference type="PANTHER" id="PTHR45161">
    <property type="entry name" value="CYTOSKELETON-ASSOCIATED PROTEIN 4"/>
    <property type="match status" value="1"/>
</dbReference>
<evidence type="ECO:0000259" key="30">
    <source>
        <dbReference type="PROSITE" id="PS50212"/>
    </source>
</evidence>
<keyword evidence="9" id="KW-1003">Cell membrane</keyword>
<dbReference type="InterPro" id="IPR029071">
    <property type="entry name" value="Ubiquitin-like_domsf"/>
</dbReference>
<evidence type="ECO:0000256" key="20">
    <source>
        <dbReference type="ARBA" id="ARBA00030673"/>
    </source>
</evidence>
<dbReference type="InterPro" id="IPR001478">
    <property type="entry name" value="PDZ"/>
</dbReference>
<comment type="similarity">
    <text evidence="5">Belongs to the RAPGEF2 family.</text>
</comment>
<dbReference type="InterPro" id="IPR036964">
    <property type="entry name" value="RASGEF_cat_dom_sf"/>
</dbReference>
<keyword evidence="18" id="KW-0472">Membrane</keyword>
<keyword evidence="17" id="KW-0965">Cell junction</keyword>
<dbReference type="Proteomes" id="UP000008912">
    <property type="component" value="Unassembled WGS sequence"/>
</dbReference>
<dbReference type="SMART" id="SM00228">
    <property type="entry name" value="PDZ"/>
    <property type="match status" value="1"/>
</dbReference>